<feature type="chain" id="PRO_5035834489" evidence="2">
    <location>
        <begin position="20"/>
        <end position="216"/>
    </location>
</feature>
<evidence type="ECO:0000313" key="3">
    <source>
        <dbReference type="EMBL" id="CAA7263081.1"/>
    </source>
</evidence>
<evidence type="ECO:0000256" key="1">
    <source>
        <dbReference type="SAM" id="MobiDB-lite"/>
    </source>
</evidence>
<keyword evidence="2" id="KW-0732">Signal</keyword>
<feature type="region of interest" description="Disordered" evidence="1">
    <location>
        <begin position="35"/>
        <end position="61"/>
    </location>
</feature>
<evidence type="ECO:0000256" key="2">
    <source>
        <dbReference type="SAM" id="SignalP"/>
    </source>
</evidence>
<organism evidence="3 4">
    <name type="scientific">Cyclocybe aegerita</name>
    <name type="common">Black poplar mushroom</name>
    <name type="synonym">Agrocybe aegerita</name>
    <dbReference type="NCBI Taxonomy" id="1973307"/>
    <lineage>
        <taxon>Eukaryota</taxon>
        <taxon>Fungi</taxon>
        <taxon>Dikarya</taxon>
        <taxon>Basidiomycota</taxon>
        <taxon>Agaricomycotina</taxon>
        <taxon>Agaricomycetes</taxon>
        <taxon>Agaricomycetidae</taxon>
        <taxon>Agaricales</taxon>
        <taxon>Agaricineae</taxon>
        <taxon>Bolbitiaceae</taxon>
        <taxon>Cyclocybe</taxon>
    </lineage>
</organism>
<dbReference type="AlphaFoldDB" id="A0A8S0VZ22"/>
<dbReference type="EMBL" id="CACVBS010000038">
    <property type="protein sequence ID" value="CAA7263081.1"/>
    <property type="molecule type" value="Genomic_DNA"/>
</dbReference>
<dbReference type="OrthoDB" id="2996686at2759"/>
<name>A0A8S0VZ22_CYCAE</name>
<gene>
    <name evidence="3" type="ORF">AAE3_LOCUS5471</name>
</gene>
<keyword evidence="4" id="KW-1185">Reference proteome</keyword>
<feature type="compositionally biased region" description="Low complexity" evidence="1">
    <location>
        <begin position="43"/>
        <end position="53"/>
    </location>
</feature>
<sequence>MKFTIWFVPATLYFLLVHGLHLSRDAVLERRAKIGKARPRPGSPGRNSPARPSQSVNPVDDTFNRMRNHIFLGETRNSKSGRHLLSSFCAANRGEKGECNDESKICKFSRKTVWDDRPGGYTRADVETMCKAAIKLNLPGRSTASFFVQTRLGRPICVTHLVAKSQNSCFPQGVNFRKDVANSGGSFKIGDHCPPNGTGDDVDKANRKRTVDCKDV</sequence>
<protein>
    <submittedName>
        <fullName evidence="3">Uncharacterized protein</fullName>
    </submittedName>
</protein>
<dbReference type="Proteomes" id="UP000467700">
    <property type="component" value="Unassembled WGS sequence"/>
</dbReference>
<proteinExistence type="predicted"/>
<accession>A0A8S0VZ22</accession>
<comment type="caution">
    <text evidence="3">The sequence shown here is derived from an EMBL/GenBank/DDBJ whole genome shotgun (WGS) entry which is preliminary data.</text>
</comment>
<feature type="signal peptide" evidence="2">
    <location>
        <begin position="1"/>
        <end position="19"/>
    </location>
</feature>
<evidence type="ECO:0000313" key="4">
    <source>
        <dbReference type="Proteomes" id="UP000467700"/>
    </source>
</evidence>
<reference evidence="3 4" key="1">
    <citation type="submission" date="2020-01" db="EMBL/GenBank/DDBJ databases">
        <authorList>
            <person name="Gupta K D."/>
        </authorList>
    </citation>
    <scope>NUCLEOTIDE SEQUENCE [LARGE SCALE GENOMIC DNA]</scope>
</reference>